<accession>A0A2P6N0X8</accession>
<evidence type="ECO:0000313" key="3">
    <source>
        <dbReference type="Proteomes" id="UP000241769"/>
    </source>
</evidence>
<feature type="region of interest" description="Disordered" evidence="1">
    <location>
        <begin position="252"/>
        <end position="311"/>
    </location>
</feature>
<evidence type="ECO:0000313" key="2">
    <source>
        <dbReference type="EMBL" id="PRP77601.1"/>
    </source>
</evidence>
<keyword evidence="3" id="KW-1185">Reference proteome</keyword>
<reference evidence="2 3" key="1">
    <citation type="journal article" date="2018" name="Genome Biol. Evol.">
        <title>Multiple Roots of Fruiting Body Formation in Amoebozoa.</title>
        <authorList>
            <person name="Hillmann F."/>
            <person name="Forbes G."/>
            <person name="Novohradska S."/>
            <person name="Ferling I."/>
            <person name="Riege K."/>
            <person name="Groth M."/>
            <person name="Westermann M."/>
            <person name="Marz M."/>
            <person name="Spaller T."/>
            <person name="Winckler T."/>
            <person name="Schaap P."/>
            <person name="Glockner G."/>
        </authorList>
    </citation>
    <scope>NUCLEOTIDE SEQUENCE [LARGE SCALE GENOMIC DNA]</scope>
    <source>
        <strain evidence="2 3">Jena</strain>
    </source>
</reference>
<feature type="compositionally biased region" description="Acidic residues" evidence="1">
    <location>
        <begin position="132"/>
        <end position="143"/>
    </location>
</feature>
<organism evidence="2 3">
    <name type="scientific">Planoprotostelium fungivorum</name>
    <dbReference type="NCBI Taxonomy" id="1890364"/>
    <lineage>
        <taxon>Eukaryota</taxon>
        <taxon>Amoebozoa</taxon>
        <taxon>Evosea</taxon>
        <taxon>Variosea</taxon>
        <taxon>Cavosteliida</taxon>
        <taxon>Cavosteliaceae</taxon>
        <taxon>Planoprotostelium</taxon>
    </lineage>
</organism>
<dbReference type="GO" id="GO:0010972">
    <property type="term" value="P:negative regulation of G2/M transition of mitotic cell cycle"/>
    <property type="evidence" value="ECO:0007669"/>
    <property type="project" value="TreeGrafter"/>
</dbReference>
<gene>
    <name evidence="2" type="ORF">PROFUN_00462</name>
</gene>
<proteinExistence type="predicted"/>
<feature type="compositionally biased region" description="Basic residues" evidence="1">
    <location>
        <begin position="56"/>
        <end position="79"/>
    </location>
</feature>
<dbReference type="InterPro" id="IPR026187">
    <property type="entry name" value="Aven"/>
</dbReference>
<dbReference type="PANTHER" id="PTHR16524:SF2">
    <property type="entry name" value="CELL DEATH REGULATOR AVEN"/>
    <property type="match status" value="1"/>
</dbReference>
<dbReference type="PANTHER" id="PTHR16524">
    <property type="entry name" value="CELL DEATH REGULATOR AVEN"/>
    <property type="match status" value="1"/>
</dbReference>
<sequence length="311" mass="35899">MRIKTNRNPPFSLLRYRNWTESFASVCCTSQLDILLVYKERSAAYDSMEPSLNVKKANRDKHYHSLNKDKNKWKKKNAAKLKSQGKTGAPRPQGQNEQTQSSEEEDDDEEEEERVNRAKYSRRALKSNEDRYVEDEESEEDEDSSNHISRLLREQVSLDTSSSFRFQNEIDWEEATSDVKENPLLDMEALSLNIKRLPLHLYLQMDKDTLPLDMQRGGIEGYGGDKNTGDDQVLFSIDDIQHVNNVTRALHLSQKSNQETIQPNRSQPPQEKKEETTIDTKTTDNVEPTTSQTPSSSQEPDELESWLETVI</sequence>
<feature type="region of interest" description="Disordered" evidence="1">
    <location>
        <begin position="55"/>
        <end position="148"/>
    </location>
</feature>
<feature type="compositionally biased region" description="Acidic residues" evidence="1">
    <location>
        <begin position="102"/>
        <end position="113"/>
    </location>
</feature>
<feature type="compositionally biased region" description="Polar residues" evidence="1">
    <location>
        <begin position="252"/>
        <end position="269"/>
    </location>
</feature>
<dbReference type="Proteomes" id="UP000241769">
    <property type="component" value="Unassembled WGS sequence"/>
</dbReference>
<protein>
    <submittedName>
        <fullName evidence="2">Cell death regulator Aven</fullName>
    </submittedName>
</protein>
<name>A0A2P6N0X8_9EUKA</name>
<dbReference type="InParanoid" id="A0A2P6N0X8"/>
<feature type="compositionally biased region" description="Basic and acidic residues" evidence="1">
    <location>
        <begin position="270"/>
        <end position="284"/>
    </location>
</feature>
<evidence type="ECO:0000256" key="1">
    <source>
        <dbReference type="SAM" id="MobiDB-lite"/>
    </source>
</evidence>
<dbReference type="AlphaFoldDB" id="A0A2P6N0X8"/>
<feature type="compositionally biased region" description="Low complexity" evidence="1">
    <location>
        <begin position="287"/>
        <end position="298"/>
    </location>
</feature>
<dbReference type="EMBL" id="MDYQ01000257">
    <property type="protein sequence ID" value="PRP77601.1"/>
    <property type="molecule type" value="Genomic_DNA"/>
</dbReference>
<comment type="caution">
    <text evidence="2">The sequence shown here is derived from an EMBL/GenBank/DDBJ whole genome shotgun (WGS) entry which is preliminary data.</text>
</comment>